<keyword evidence="5" id="KW-0548">Nucleotidyltransferase</keyword>
<sequence>MTLKRKVLVADASKVVRASLAKQLAEYFDVREEASGESAWQTLVLDSAIVGVVSGMNLTRLDGLGLLERLRASKLSRLKSLPFFLVVSNSFGETERMHARNLGVTDFVAKDSSNASMESLIGLLQTRVDDLFGTHDEALDPDATLVDAVMEPLADEPEEEDLGTHTDVGVSDILGKLKDMQGLERFESAPPDDEEDALDNANPVYAQEKLDECLARALPSATKGKGVGILAFGVDKHDELVARYGAELVARTVEKFSFMVARKIRPEDVISQLPGGRVVIVAPDTNSTACASFANRICKAMATAQIAVRGQRIDLTVSAGISVLPEDGATLARQELLNLAYDRLREAQRDGGNQVAAKADYRGAGRGSCDVFVPRLKDLMASTDPAVLRPCLGTVGLQLMPLLRELERTLRLGMPIDNMNKRLWDRARTERMG</sequence>
<dbReference type="PANTHER" id="PTHR44591">
    <property type="entry name" value="STRESS RESPONSE REGULATOR PROTEIN 1"/>
    <property type="match status" value="1"/>
</dbReference>
<dbReference type="Gene3D" id="3.30.70.270">
    <property type="match status" value="1"/>
</dbReference>
<evidence type="ECO:0000256" key="2">
    <source>
        <dbReference type="PROSITE-ProRule" id="PRU00169"/>
    </source>
</evidence>
<keyword evidence="1" id="KW-0597">Phosphoprotein</keyword>
<comment type="caution">
    <text evidence="2">Lacks conserved residue(s) required for the propagation of feature annotation.</text>
</comment>
<dbReference type="InterPro" id="IPR001789">
    <property type="entry name" value="Sig_transdc_resp-reg_receiver"/>
</dbReference>
<dbReference type="PANTHER" id="PTHR44591:SF3">
    <property type="entry name" value="RESPONSE REGULATORY DOMAIN-CONTAINING PROTEIN"/>
    <property type="match status" value="1"/>
</dbReference>
<protein>
    <submittedName>
        <fullName evidence="5">Diguanylate cyclase</fullName>
        <ecNumber evidence="5">2.7.7.65</ecNumber>
    </submittedName>
</protein>
<dbReference type="Pfam" id="PF00990">
    <property type="entry name" value="GGDEF"/>
    <property type="match status" value="1"/>
</dbReference>
<dbReference type="Gene3D" id="3.40.50.2300">
    <property type="match status" value="1"/>
</dbReference>
<proteinExistence type="predicted"/>
<dbReference type="Proteomes" id="UP001165384">
    <property type="component" value="Unassembled WGS sequence"/>
</dbReference>
<dbReference type="SUPFAM" id="SSF55073">
    <property type="entry name" value="Nucleotide cyclase"/>
    <property type="match status" value="1"/>
</dbReference>
<evidence type="ECO:0000256" key="1">
    <source>
        <dbReference type="ARBA" id="ARBA00022553"/>
    </source>
</evidence>
<dbReference type="InterPro" id="IPR011006">
    <property type="entry name" value="CheY-like_superfamily"/>
</dbReference>
<dbReference type="PROSITE" id="PS50110">
    <property type="entry name" value="RESPONSE_REGULATORY"/>
    <property type="match status" value="1"/>
</dbReference>
<gene>
    <name evidence="5" type="ORF">LZ012_10100</name>
</gene>
<feature type="domain" description="Response regulatory" evidence="3">
    <location>
        <begin position="6"/>
        <end position="125"/>
    </location>
</feature>
<dbReference type="InterPro" id="IPR043128">
    <property type="entry name" value="Rev_trsase/Diguanyl_cyclase"/>
</dbReference>
<keyword evidence="5" id="KW-0808">Transferase</keyword>
<dbReference type="NCBIfam" id="TIGR00254">
    <property type="entry name" value="GGDEF"/>
    <property type="match status" value="1"/>
</dbReference>
<dbReference type="InterPro" id="IPR029787">
    <property type="entry name" value="Nucleotide_cyclase"/>
</dbReference>
<dbReference type="EC" id="2.7.7.65" evidence="5"/>
<evidence type="ECO:0000313" key="5">
    <source>
        <dbReference type="EMBL" id="MCG2577346.1"/>
    </source>
</evidence>
<keyword evidence="6" id="KW-1185">Reference proteome</keyword>
<dbReference type="InterPro" id="IPR050595">
    <property type="entry name" value="Bact_response_regulator"/>
</dbReference>
<feature type="domain" description="GGDEF" evidence="4">
    <location>
        <begin position="225"/>
        <end position="360"/>
    </location>
</feature>
<dbReference type="PROSITE" id="PS50887">
    <property type="entry name" value="GGDEF"/>
    <property type="match status" value="1"/>
</dbReference>
<evidence type="ECO:0000259" key="3">
    <source>
        <dbReference type="PROSITE" id="PS50110"/>
    </source>
</evidence>
<accession>A0ABS9K2G8</accession>
<name>A0ABS9K2G8_9RHOO</name>
<dbReference type="EMBL" id="JAKLTN010000002">
    <property type="protein sequence ID" value="MCG2577346.1"/>
    <property type="molecule type" value="Genomic_DNA"/>
</dbReference>
<dbReference type="SUPFAM" id="SSF52172">
    <property type="entry name" value="CheY-like"/>
    <property type="match status" value="1"/>
</dbReference>
<dbReference type="RefSeq" id="WP_275710331.1">
    <property type="nucleotide sequence ID" value="NZ_JAKLTN010000002.1"/>
</dbReference>
<evidence type="ECO:0000259" key="4">
    <source>
        <dbReference type="PROSITE" id="PS50887"/>
    </source>
</evidence>
<organism evidence="5 6">
    <name type="scientific">Dechloromonas hankyongensis</name>
    <dbReference type="NCBI Taxonomy" id="2908002"/>
    <lineage>
        <taxon>Bacteria</taxon>
        <taxon>Pseudomonadati</taxon>
        <taxon>Pseudomonadota</taxon>
        <taxon>Betaproteobacteria</taxon>
        <taxon>Rhodocyclales</taxon>
        <taxon>Azonexaceae</taxon>
        <taxon>Dechloromonas</taxon>
    </lineage>
</organism>
<reference evidence="5" key="1">
    <citation type="submission" date="2022-01" db="EMBL/GenBank/DDBJ databases">
        <authorList>
            <person name="Jo J.-H."/>
            <person name="Im W.-T."/>
        </authorList>
    </citation>
    <scope>NUCLEOTIDE SEQUENCE</scope>
    <source>
        <strain evidence="5">XY25</strain>
    </source>
</reference>
<dbReference type="GO" id="GO:0052621">
    <property type="term" value="F:diguanylate cyclase activity"/>
    <property type="evidence" value="ECO:0007669"/>
    <property type="project" value="UniProtKB-EC"/>
</dbReference>
<evidence type="ECO:0000313" key="6">
    <source>
        <dbReference type="Proteomes" id="UP001165384"/>
    </source>
</evidence>
<comment type="caution">
    <text evidence="5">The sequence shown here is derived from an EMBL/GenBank/DDBJ whole genome shotgun (WGS) entry which is preliminary data.</text>
</comment>
<dbReference type="SMART" id="SM00448">
    <property type="entry name" value="REC"/>
    <property type="match status" value="1"/>
</dbReference>
<dbReference type="SMART" id="SM00267">
    <property type="entry name" value="GGDEF"/>
    <property type="match status" value="1"/>
</dbReference>
<dbReference type="InterPro" id="IPR000160">
    <property type="entry name" value="GGDEF_dom"/>
</dbReference>